<dbReference type="Gene3D" id="3.10.180.10">
    <property type="entry name" value="2,3-Dihydroxybiphenyl 1,2-Dioxygenase, domain 1"/>
    <property type="match status" value="1"/>
</dbReference>
<dbReference type="STRING" id="464029.SAMN02982989_3898"/>
<dbReference type="Pfam" id="PF00903">
    <property type="entry name" value="Glyoxalase"/>
    <property type="match status" value="1"/>
</dbReference>
<accession>A0A1X7GI26</accession>
<dbReference type="PANTHER" id="PTHR33993:SF1">
    <property type="entry name" value="GLYOXALASE FAMILY PROTEIN"/>
    <property type="match status" value="1"/>
</dbReference>
<dbReference type="SUPFAM" id="SSF54593">
    <property type="entry name" value="Glyoxalase/Bleomycin resistance protein/Dihydroxybiphenyl dioxygenase"/>
    <property type="match status" value="1"/>
</dbReference>
<dbReference type="InterPro" id="IPR004360">
    <property type="entry name" value="Glyas_Fos-R_dOase_dom"/>
</dbReference>
<protein>
    <recommendedName>
        <fullName evidence="1">VOC domain-containing protein</fullName>
    </recommendedName>
</protein>
<dbReference type="AlphaFoldDB" id="A0A1X7GI26"/>
<name>A0A1X7GI26_9HYPH</name>
<dbReference type="PANTHER" id="PTHR33993">
    <property type="entry name" value="GLYOXALASE-RELATED"/>
    <property type="match status" value="1"/>
</dbReference>
<proteinExistence type="predicted"/>
<gene>
    <name evidence="2" type="ORF">SAMN02982989_3898</name>
</gene>
<reference evidence="3" key="1">
    <citation type="submission" date="2017-04" db="EMBL/GenBank/DDBJ databases">
        <authorList>
            <person name="Varghese N."/>
            <person name="Submissions S."/>
        </authorList>
    </citation>
    <scope>NUCLEOTIDE SEQUENCE [LARGE SCALE GENOMIC DNA]</scope>
    <source>
        <strain evidence="3">B4P</strain>
    </source>
</reference>
<evidence type="ECO:0000313" key="2">
    <source>
        <dbReference type="EMBL" id="SMF70094.1"/>
    </source>
</evidence>
<sequence length="118" mass="12889">MGARGADRKIDYIEFNVGDIERAKAFYGAAFGWTFTDYGPDYCEFQDGRLTGGFAKSGNVSAKGGALVILFADDLEAIQAKVEEAGGRIVKPIFAFPGGRRFQFTDPEGYELAVWSDK</sequence>
<dbReference type="EMBL" id="FXAF01000011">
    <property type="protein sequence ID" value="SMF70094.1"/>
    <property type="molecule type" value="Genomic_DNA"/>
</dbReference>
<dbReference type="InterPro" id="IPR029068">
    <property type="entry name" value="Glyas_Bleomycin-R_OHBP_Dase"/>
</dbReference>
<dbReference type="InterPro" id="IPR052164">
    <property type="entry name" value="Anthracycline_SecMetBiosynth"/>
</dbReference>
<dbReference type="RefSeq" id="WP_085424531.1">
    <property type="nucleotide sequence ID" value="NZ_FXAF01000011.1"/>
</dbReference>
<keyword evidence="3" id="KW-1185">Reference proteome</keyword>
<evidence type="ECO:0000259" key="1">
    <source>
        <dbReference type="PROSITE" id="PS51819"/>
    </source>
</evidence>
<dbReference type="CDD" id="cd07247">
    <property type="entry name" value="SgaA_N_like"/>
    <property type="match status" value="1"/>
</dbReference>
<dbReference type="OrthoDB" id="9792323at2"/>
<dbReference type="PROSITE" id="PS51819">
    <property type="entry name" value="VOC"/>
    <property type="match status" value="1"/>
</dbReference>
<dbReference type="InterPro" id="IPR037523">
    <property type="entry name" value="VOC_core"/>
</dbReference>
<feature type="domain" description="VOC" evidence="1">
    <location>
        <begin position="9"/>
        <end position="117"/>
    </location>
</feature>
<evidence type="ECO:0000313" key="3">
    <source>
        <dbReference type="Proteomes" id="UP000192903"/>
    </source>
</evidence>
<organism evidence="2 3">
    <name type="scientific">Xaviernesmea oryzae</name>
    <dbReference type="NCBI Taxonomy" id="464029"/>
    <lineage>
        <taxon>Bacteria</taxon>
        <taxon>Pseudomonadati</taxon>
        <taxon>Pseudomonadota</taxon>
        <taxon>Alphaproteobacteria</taxon>
        <taxon>Hyphomicrobiales</taxon>
        <taxon>Rhizobiaceae</taxon>
        <taxon>Rhizobium/Agrobacterium group</taxon>
        <taxon>Xaviernesmea</taxon>
    </lineage>
</organism>
<dbReference type="Proteomes" id="UP000192903">
    <property type="component" value="Unassembled WGS sequence"/>
</dbReference>